<keyword evidence="2" id="KW-1185">Reference proteome</keyword>
<gene>
    <name evidence="1" type="ORF">GCM10011399_23080</name>
</gene>
<sequence length="84" mass="9503">MFLGGRRFERLLERGLAFEGAMTNHGTAVNPLNRLLLVEKIEVGSNRDVRDAEGFAEIGHARKTELVDHLQHALAPNDGRMRYF</sequence>
<evidence type="ECO:0000313" key="1">
    <source>
        <dbReference type="EMBL" id="GGF29321.1"/>
    </source>
</evidence>
<dbReference type="AlphaFoldDB" id="A0A917B9A3"/>
<reference evidence="1 2" key="1">
    <citation type="journal article" date="2014" name="Int. J. Syst. Evol. Microbiol.">
        <title>Complete genome sequence of Corynebacterium casei LMG S-19264T (=DSM 44701T), isolated from a smear-ripened cheese.</title>
        <authorList>
            <consortium name="US DOE Joint Genome Institute (JGI-PGF)"/>
            <person name="Walter F."/>
            <person name="Albersmeier A."/>
            <person name="Kalinowski J."/>
            <person name="Ruckert C."/>
        </authorList>
    </citation>
    <scope>NUCLEOTIDE SEQUENCE [LARGE SCALE GENOMIC DNA]</scope>
    <source>
        <strain evidence="1 2">CGMCC 1.12976</strain>
    </source>
</reference>
<proteinExistence type="predicted"/>
<dbReference type="EMBL" id="BMGP01000004">
    <property type="protein sequence ID" value="GGF29321.1"/>
    <property type="molecule type" value="Genomic_DNA"/>
</dbReference>
<organism evidence="1 2">
    <name type="scientific">Subtercola lobariae</name>
    <dbReference type="NCBI Taxonomy" id="1588641"/>
    <lineage>
        <taxon>Bacteria</taxon>
        <taxon>Bacillati</taxon>
        <taxon>Actinomycetota</taxon>
        <taxon>Actinomycetes</taxon>
        <taxon>Micrococcales</taxon>
        <taxon>Microbacteriaceae</taxon>
        <taxon>Subtercola</taxon>
    </lineage>
</organism>
<protein>
    <submittedName>
        <fullName evidence="1">Uncharacterized protein</fullName>
    </submittedName>
</protein>
<name>A0A917B9A3_9MICO</name>
<comment type="caution">
    <text evidence="1">The sequence shown here is derived from an EMBL/GenBank/DDBJ whole genome shotgun (WGS) entry which is preliminary data.</text>
</comment>
<accession>A0A917B9A3</accession>
<evidence type="ECO:0000313" key="2">
    <source>
        <dbReference type="Proteomes" id="UP000598775"/>
    </source>
</evidence>
<dbReference type="Proteomes" id="UP000598775">
    <property type="component" value="Unassembled WGS sequence"/>
</dbReference>